<evidence type="ECO:0000256" key="11">
    <source>
        <dbReference type="ARBA" id="ARBA00022741"/>
    </source>
</evidence>
<dbReference type="Pfam" id="PF08245">
    <property type="entry name" value="Mur_ligase_M"/>
    <property type="match status" value="1"/>
</dbReference>
<comment type="catalytic activity">
    <reaction evidence="19">
        <text>10-formyltetrahydrofolyl-(gamma-L-Glu)(n) + L-glutamate + ATP = 10-formyltetrahydrofolyl-(gamma-L-Glu)(n+1) + ADP + phosphate + H(+)</text>
        <dbReference type="Rhea" id="RHEA:51904"/>
        <dbReference type="Rhea" id="RHEA-COMP:13088"/>
        <dbReference type="Rhea" id="RHEA-COMP:14300"/>
        <dbReference type="ChEBI" id="CHEBI:15378"/>
        <dbReference type="ChEBI" id="CHEBI:29985"/>
        <dbReference type="ChEBI" id="CHEBI:30616"/>
        <dbReference type="ChEBI" id="CHEBI:43474"/>
        <dbReference type="ChEBI" id="CHEBI:134413"/>
        <dbReference type="ChEBI" id="CHEBI:456216"/>
        <dbReference type="EC" id="6.3.2.17"/>
    </reaction>
</comment>
<dbReference type="Gene3D" id="3.40.1190.10">
    <property type="entry name" value="Mur-like, catalytic domain"/>
    <property type="match status" value="1"/>
</dbReference>
<dbReference type="InterPro" id="IPR004101">
    <property type="entry name" value="Mur_ligase_C"/>
</dbReference>
<evidence type="ECO:0000313" key="28">
    <source>
        <dbReference type="Proteomes" id="UP000183670"/>
    </source>
</evidence>
<evidence type="ECO:0000256" key="21">
    <source>
        <dbReference type="ARBA" id="ARBA00049161"/>
    </source>
</evidence>
<keyword evidence="13" id="KW-0460">Magnesium</keyword>
<evidence type="ECO:0000256" key="9">
    <source>
        <dbReference type="ARBA" id="ARBA00022598"/>
    </source>
</evidence>
<dbReference type="GO" id="GO:0008841">
    <property type="term" value="F:dihydrofolate synthase activity"/>
    <property type="evidence" value="ECO:0007669"/>
    <property type="project" value="UniProtKB-EC"/>
</dbReference>
<dbReference type="PANTHER" id="PTHR11136:SF0">
    <property type="entry name" value="DIHYDROFOLATE SYNTHETASE-RELATED"/>
    <property type="match status" value="1"/>
</dbReference>
<evidence type="ECO:0000313" key="25">
    <source>
        <dbReference type="EMBL" id="SDB78079.1"/>
    </source>
</evidence>
<evidence type="ECO:0000256" key="15">
    <source>
        <dbReference type="ARBA" id="ARBA00030048"/>
    </source>
</evidence>
<evidence type="ECO:0000313" key="24">
    <source>
        <dbReference type="EMBL" id="RHH41983.1"/>
    </source>
</evidence>
<evidence type="ECO:0000256" key="20">
    <source>
        <dbReference type="ARBA" id="ARBA00049035"/>
    </source>
</evidence>
<evidence type="ECO:0000256" key="17">
    <source>
        <dbReference type="ARBA" id="ARBA00032510"/>
    </source>
</evidence>
<comment type="catalytic activity">
    <reaction evidence="20">
        <text>(6R)-5,10-methylenetetrahydrofolyl-(gamma-L-Glu)(n) + L-glutamate + ATP = (6R)-5,10-methylenetetrahydrofolyl-(gamma-L-Glu)(n+1) + ADP + phosphate + H(+)</text>
        <dbReference type="Rhea" id="RHEA:51912"/>
        <dbReference type="Rhea" id="RHEA-COMP:13257"/>
        <dbReference type="Rhea" id="RHEA-COMP:13258"/>
        <dbReference type="ChEBI" id="CHEBI:15378"/>
        <dbReference type="ChEBI" id="CHEBI:29985"/>
        <dbReference type="ChEBI" id="CHEBI:30616"/>
        <dbReference type="ChEBI" id="CHEBI:43474"/>
        <dbReference type="ChEBI" id="CHEBI:136572"/>
        <dbReference type="ChEBI" id="CHEBI:456216"/>
        <dbReference type="EC" id="6.3.2.17"/>
    </reaction>
</comment>
<evidence type="ECO:0000256" key="13">
    <source>
        <dbReference type="ARBA" id="ARBA00022842"/>
    </source>
</evidence>
<dbReference type="Proteomes" id="UP000283329">
    <property type="component" value="Unassembled WGS sequence"/>
</dbReference>
<dbReference type="GO" id="GO:0005524">
    <property type="term" value="F:ATP binding"/>
    <property type="evidence" value="ECO:0007669"/>
    <property type="project" value="UniProtKB-KW"/>
</dbReference>
<dbReference type="PANTHER" id="PTHR11136">
    <property type="entry name" value="FOLYLPOLYGLUTAMATE SYNTHASE-RELATED"/>
    <property type="match status" value="1"/>
</dbReference>
<comment type="catalytic activity">
    <reaction evidence="18">
        <text>(6S)-5,6,7,8-tetrahydrofolyl-(gamma-L-Glu)(n) + L-glutamate + ATP = (6S)-5,6,7,8-tetrahydrofolyl-(gamma-L-Glu)(n+1) + ADP + phosphate + H(+)</text>
        <dbReference type="Rhea" id="RHEA:10580"/>
        <dbReference type="Rhea" id="RHEA-COMP:14738"/>
        <dbReference type="Rhea" id="RHEA-COMP:14740"/>
        <dbReference type="ChEBI" id="CHEBI:15378"/>
        <dbReference type="ChEBI" id="CHEBI:29985"/>
        <dbReference type="ChEBI" id="CHEBI:30616"/>
        <dbReference type="ChEBI" id="CHEBI:43474"/>
        <dbReference type="ChEBI" id="CHEBI:141005"/>
        <dbReference type="ChEBI" id="CHEBI:456216"/>
        <dbReference type="EC" id="6.3.2.17"/>
    </reaction>
</comment>
<dbReference type="EMBL" id="QRJR01000025">
    <property type="protein sequence ID" value="RHH41983.1"/>
    <property type="molecule type" value="Genomic_DNA"/>
</dbReference>
<dbReference type="NCBIfam" id="TIGR01499">
    <property type="entry name" value="folC"/>
    <property type="match status" value="1"/>
</dbReference>
<evidence type="ECO:0000256" key="6">
    <source>
        <dbReference type="ARBA" id="ARBA00013023"/>
    </source>
</evidence>
<evidence type="ECO:0000256" key="1">
    <source>
        <dbReference type="ARBA" id="ARBA00001946"/>
    </source>
</evidence>
<evidence type="ECO:0000256" key="8">
    <source>
        <dbReference type="ARBA" id="ARBA00019357"/>
    </source>
</evidence>
<dbReference type="GO" id="GO:0046872">
    <property type="term" value="F:metal ion binding"/>
    <property type="evidence" value="ECO:0007669"/>
    <property type="project" value="UniProtKB-KW"/>
</dbReference>
<comment type="catalytic activity">
    <reaction evidence="21">
        <text>7,8-dihydropteroate + L-glutamate + ATP = 7,8-dihydrofolate + ADP + phosphate + H(+)</text>
        <dbReference type="Rhea" id="RHEA:23584"/>
        <dbReference type="ChEBI" id="CHEBI:15378"/>
        <dbReference type="ChEBI" id="CHEBI:17839"/>
        <dbReference type="ChEBI" id="CHEBI:29985"/>
        <dbReference type="ChEBI" id="CHEBI:30616"/>
        <dbReference type="ChEBI" id="CHEBI:43474"/>
        <dbReference type="ChEBI" id="CHEBI:57451"/>
        <dbReference type="ChEBI" id="CHEBI:456216"/>
        <dbReference type="EC" id="6.3.2.12"/>
    </reaction>
</comment>
<evidence type="ECO:0000256" key="7">
    <source>
        <dbReference type="ARBA" id="ARBA00013025"/>
    </source>
</evidence>
<dbReference type="AlphaFoldDB" id="A0A1G6G871"/>
<feature type="domain" description="Mur ligase C-terminal" evidence="22">
    <location>
        <begin position="359"/>
        <end position="479"/>
    </location>
</feature>
<dbReference type="InterPro" id="IPR036615">
    <property type="entry name" value="Mur_ligase_C_dom_sf"/>
</dbReference>
<accession>A0A1G6G871</accession>
<comment type="pathway">
    <text evidence="4">Cofactor biosynthesis; tetrahydrofolylpolyglutamate biosynthesis.</text>
</comment>
<dbReference type="EC" id="6.3.2.12" evidence="6"/>
<dbReference type="Pfam" id="PF02875">
    <property type="entry name" value="Mur_ligase_C"/>
    <property type="match status" value="1"/>
</dbReference>
<dbReference type="Proteomes" id="UP000181870">
    <property type="component" value="Unassembled WGS sequence"/>
</dbReference>
<evidence type="ECO:0000313" key="27">
    <source>
        <dbReference type="Proteomes" id="UP000181870"/>
    </source>
</evidence>
<comment type="similarity">
    <text evidence="5">Belongs to the folylpolyglutamate synthase family.</text>
</comment>
<dbReference type="FunFam" id="3.40.1190.10:FF:000011">
    <property type="entry name" value="Folylpolyglutamate synthase/dihydrofolate synthase"/>
    <property type="match status" value="1"/>
</dbReference>
<dbReference type="Proteomes" id="UP000183670">
    <property type="component" value="Unassembled WGS sequence"/>
</dbReference>
<evidence type="ECO:0000256" key="4">
    <source>
        <dbReference type="ARBA" id="ARBA00005150"/>
    </source>
</evidence>
<comment type="function">
    <text evidence="2">Functions in two distinct reactions of the de novo folate biosynthetic pathway. Catalyzes the addition of a glutamate residue to dihydropteroate (7,8-dihydropteroate or H2Pte) to form dihydrofolate (7,8-dihydrofolate monoglutamate or H2Pte-Glu). Also catalyzes successive additions of L-glutamate to tetrahydrofolate or 10-formyltetrahydrofolate or 5,10-methylenetetrahydrofolate, leading to folylpolyglutamate derivatives.</text>
</comment>
<reference evidence="24 29" key="2">
    <citation type="submission" date="2018-08" db="EMBL/GenBank/DDBJ databases">
        <title>A genome reference for cultivated species of the human gut microbiota.</title>
        <authorList>
            <person name="Zou Y."/>
            <person name="Xue W."/>
            <person name="Luo G."/>
        </authorList>
    </citation>
    <scope>NUCLEOTIDE SEQUENCE [LARGE SCALE GENOMIC DNA]</scope>
    <source>
        <strain evidence="24 29">AM17-48</strain>
    </source>
</reference>
<name>A0A1G6G871_BACOV</name>
<evidence type="ECO:0000256" key="5">
    <source>
        <dbReference type="ARBA" id="ARBA00008276"/>
    </source>
</evidence>
<dbReference type="GO" id="GO:0005737">
    <property type="term" value="C:cytoplasm"/>
    <property type="evidence" value="ECO:0007669"/>
    <property type="project" value="TreeGrafter"/>
</dbReference>
<dbReference type="InterPro" id="IPR018109">
    <property type="entry name" value="Folylpolyglutamate_synth_CS"/>
</dbReference>
<evidence type="ECO:0000256" key="16">
    <source>
        <dbReference type="ARBA" id="ARBA00030592"/>
    </source>
</evidence>
<dbReference type="EMBL" id="FMYE01000033">
    <property type="protein sequence ID" value="SDB78079.1"/>
    <property type="molecule type" value="Genomic_DNA"/>
</dbReference>
<evidence type="ECO:0000256" key="12">
    <source>
        <dbReference type="ARBA" id="ARBA00022840"/>
    </source>
</evidence>
<proteinExistence type="inferred from homology"/>
<evidence type="ECO:0000256" key="10">
    <source>
        <dbReference type="ARBA" id="ARBA00022723"/>
    </source>
</evidence>
<feature type="domain" description="Mur ligase central" evidence="23">
    <location>
        <begin position="51"/>
        <end position="242"/>
    </location>
</feature>
<evidence type="ECO:0000259" key="22">
    <source>
        <dbReference type="Pfam" id="PF02875"/>
    </source>
</evidence>
<evidence type="ECO:0000256" key="19">
    <source>
        <dbReference type="ARBA" id="ARBA00047808"/>
    </source>
</evidence>
<sequence>MDYQNTLKYLYESAPMFQQIGGKAYKPGLETTHKLDEHFGHPHQQFKTIHIAGTNGKGSCSHTIAAVLQCAGYRVGLFTSPHLIDFRERIRINGEMIPEEYVVNFVEEHRSFFEPLHPSFFELTTAMAFRYFADQKVDVAVIEVGMGGRLDCTNIIHPDLCVITNIGLDHTQYLGDTLTKIAKEKAGIIKEGVPVVIGRAQGAVKRVFTMKAKEKNAPIEYARENARYWDMEIVPYSKLQEIRPMMDNTIQSMHEMIEAMDEQSEEEANQMRQALLMLDLSDSLRTLDQILDKRKDAIKIHNEMFPFGLFTELSGAYQFENMFTILKALATLTRLNYNIRSQDYRTGLANVCQLTGLMGRWQKVHSYPDIICDTGHNVDGIEYIHVQLNAIHKTFDQEIHIVFGMVNDKDIRGVLRALPKYATYYFTKASVKRALPENELLALAEEAGLKGTTYPTVVEAVQAAKKNCPPKDLIFVGGSSFIVADLLANRDTLNLY</sequence>
<keyword evidence="9" id="KW-0436">Ligase</keyword>
<evidence type="ECO:0000256" key="18">
    <source>
        <dbReference type="ARBA" id="ARBA00047493"/>
    </source>
</evidence>
<protein>
    <recommendedName>
        <fullName evidence="8">Dihydrofolate synthase/folylpolyglutamate synthase</fullName>
        <ecNumber evidence="6">6.3.2.12</ecNumber>
        <ecNumber evidence="7">6.3.2.17</ecNumber>
    </recommendedName>
    <alternativeName>
        <fullName evidence="17">Folylpoly-gamma-glutamate synthetase-dihydrofolate synthetase</fullName>
    </alternativeName>
    <alternativeName>
        <fullName evidence="15">Folylpolyglutamate synthetase</fullName>
    </alternativeName>
    <alternativeName>
        <fullName evidence="16">Tetrahydrofolylpolyglutamate synthase</fullName>
    </alternativeName>
</protein>
<dbReference type="SUPFAM" id="SSF53623">
    <property type="entry name" value="MurD-like peptide ligases, catalytic domain"/>
    <property type="match status" value="1"/>
</dbReference>
<gene>
    <name evidence="24" type="ORF">DW206_19890</name>
    <name evidence="25" type="ORF">SAMN05192581_103350</name>
    <name evidence="26" type="ORF">SAMN05192582_106413</name>
</gene>
<evidence type="ECO:0000313" key="26">
    <source>
        <dbReference type="EMBL" id="SDI66822.1"/>
    </source>
</evidence>
<dbReference type="InterPro" id="IPR013221">
    <property type="entry name" value="Mur_ligase_cen"/>
</dbReference>
<dbReference type="InterPro" id="IPR001645">
    <property type="entry name" value="Folylpolyglutamate_synth"/>
</dbReference>
<organism evidence="25 28">
    <name type="scientific">Bacteroides ovatus</name>
    <dbReference type="NCBI Taxonomy" id="28116"/>
    <lineage>
        <taxon>Bacteria</taxon>
        <taxon>Pseudomonadati</taxon>
        <taxon>Bacteroidota</taxon>
        <taxon>Bacteroidia</taxon>
        <taxon>Bacteroidales</taxon>
        <taxon>Bacteroidaceae</taxon>
        <taxon>Bacteroides</taxon>
    </lineage>
</organism>
<dbReference type="PROSITE" id="PS01012">
    <property type="entry name" value="FOLYLPOLYGLU_SYNT_2"/>
    <property type="match status" value="1"/>
</dbReference>
<evidence type="ECO:0000256" key="14">
    <source>
        <dbReference type="ARBA" id="ARBA00022909"/>
    </source>
</evidence>
<evidence type="ECO:0000256" key="2">
    <source>
        <dbReference type="ARBA" id="ARBA00002714"/>
    </source>
</evidence>
<keyword evidence="12" id="KW-0067">ATP-binding</keyword>
<evidence type="ECO:0000313" key="29">
    <source>
        <dbReference type="Proteomes" id="UP000283329"/>
    </source>
</evidence>
<evidence type="ECO:0000256" key="3">
    <source>
        <dbReference type="ARBA" id="ARBA00004799"/>
    </source>
</evidence>
<keyword evidence="10" id="KW-0479">Metal-binding</keyword>
<dbReference type="SUPFAM" id="SSF53244">
    <property type="entry name" value="MurD-like peptide ligases, peptide-binding domain"/>
    <property type="match status" value="1"/>
</dbReference>
<comment type="cofactor">
    <cofactor evidence="1">
        <name>Mg(2+)</name>
        <dbReference type="ChEBI" id="CHEBI:18420"/>
    </cofactor>
</comment>
<reference evidence="27 28" key="1">
    <citation type="submission" date="2016-10" db="EMBL/GenBank/DDBJ databases">
        <authorList>
            <person name="de Groot N.N."/>
        </authorList>
    </citation>
    <scope>NUCLEOTIDE SEQUENCE [LARGE SCALE GENOMIC DNA]</scope>
    <source>
        <strain evidence="25 28">NLAE-zl-C500</strain>
        <strain evidence="26 27">NLAE-zl-C57</strain>
    </source>
</reference>
<keyword evidence="11" id="KW-0547">Nucleotide-binding</keyword>
<keyword evidence="14" id="KW-0289">Folate biosynthesis</keyword>
<evidence type="ECO:0000259" key="23">
    <source>
        <dbReference type="Pfam" id="PF08245"/>
    </source>
</evidence>
<comment type="pathway">
    <text evidence="3">Cofactor biosynthesis; tetrahydrofolate biosynthesis; 7,8-dihydrofolate from 2-amino-4-hydroxy-6-hydroxymethyl-7,8-dihydropteridine diphosphate and 4-aminobenzoate: step 2/2.</text>
</comment>
<dbReference type="RefSeq" id="WP_074558991.1">
    <property type="nucleotide sequence ID" value="NZ_FMYE01000033.1"/>
</dbReference>
<dbReference type="InterPro" id="IPR036565">
    <property type="entry name" value="Mur-like_cat_sf"/>
</dbReference>
<dbReference type="GO" id="GO:0046656">
    <property type="term" value="P:folic acid biosynthetic process"/>
    <property type="evidence" value="ECO:0007669"/>
    <property type="project" value="UniProtKB-KW"/>
</dbReference>
<dbReference type="Gene3D" id="3.90.190.20">
    <property type="entry name" value="Mur ligase, C-terminal domain"/>
    <property type="match status" value="1"/>
</dbReference>
<dbReference type="EMBL" id="FNDO01000064">
    <property type="protein sequence ID" value="SDI66822.1"/>
    <property type="molecule type" value="Genomic_DNA"/>
</dbReference>
<dbReference type="EC" id="6.3.2.17" evidence="7"/>
<dbReference type="GO" id="GO:0004326">
    <property type="term" value="F:tetrahydrofolylpolyglutamate synthase activity"/>
    <property type="evidence" value="ECO:0007669"/>
    <property type="project" value="UniProtKB-EC"/>
</dbReference>